<feature type="transmembrane region" description="Helical" evidence="1">
    <location>
        <begin position="91"/>
        <end position="117"/>
    </location>
</feature>
<feature type="transmembrane region" description="Helical" evidence="1">
    <location>
        <begin position="129"/>
        <end position="145"/>
    </location>
</feature>
<evidence type="ECO:0000313" key="4">
    <source>
        <dbReference type="Proteomes" id="UP000809081"/>
    </source>
</evidence>
<feature type="transmembrane region" description="Helical" evidence="1">
    <location>
        <begin position="20"/>
        <end position="41"/>
    </location>
</feature>
<evidence type="ECO:0000259" key="2">
    <source>
        <dbReference type="Pfam" id="PF13231"/>
    </source>
</evidence>
<keyword evidence="1" id="KW-0812">Transmembrane</keyword>
<dbReference type="Proteomes" id="UP000809081">
    <property type="component" value="Unassembled WGS sequence"/>
</dbReference>
<name>A0ABS2PL18_9STRE</name>
<feature type="transmembrane region" description="Helical" evidence="1">
    <location>
        <begin position="218"/>
        <end position="237"/>
    </location>
</feature>
<evidence type="ECO:0000256" key="1">
    <source>
        <dbReference type="SAM" id="Phobius"/>
    </source>
</evidence>
<proteinExistence type="predicted"/>
<accession>A0ABS2PL18</accession>
<feature type="transmembrane region" description="Helical" evidence="1">
    <location>
        <begin position="385"/>
        <end position="403"/>
    </location>
</feature>
<keyword evidence="4" id="KW-1185">Reference proteome</keyword>
<dbReference type="RefSeq" id="WP_338058828.1">
    <property type="nucleotide sequence ID" value="NZ_JAFBEI010000015.1"/>
</dbReference>
<comment type="caution">
    <text evidence="3">The sequence shown here is derived from an EMBL/GenBank/DDBJ whole genome shotgun (WGS) entry which is preliminary data.</text>
</comment>
<keyword evidence="1" id="KW-0472">Membrane</keyword>
<organism evidence="3 4">
    <name type="scientific">Streptococcus saliviloxodontae</name>
    <dbReference type="NCBI Taxonomy" id="1349416"/>
    <lineage>
        <taxon>Bacteria</taxon>
        <taxon>Bacillati</taxon>
        <taxon>Bacillota</taxon>
        <taxon>Bacilli</taxon>
        <taxon>Lactobacillales</taxon>
        <taxon>Streptococcaceae</taxon>
        <taxon>Streptococcus</taxon>
    </lineage>
</organism>
<feature type="transmembrane region" description="Helical" evidence="1">
    <location>
        <begin position="182"/>
        <end position="212"/>
    </location>
</feature>
<feature type="domain" description="Glycosyltransferase RgtA/B/C/D-like" evidence="2">
    <location>
        <begin position="86"/>
        <end position="236"/>
    </location>
</feature>
<evidence type="ECO:0000313" key="3">
    <source>
        <dbReference type="EMBL" id="MBM7636059.1"/>
    </source>
</evidence>
<dbReference type="Pfam" id="PF13231">
    <property type="entry name" value="PMT_2"/>
    <property type="match status" value="1"/>
</dbReference>
<dbReference type="EMBL" id="JAFBEI010000015">
    <property type="protein sequence ID" value="MBM7636059.1"/>
    <property type="molecule type" value="Genomic_DNA"/>
</dbReference>
<protein>
    <submittedName>
        <fullName evidence="3">Integral membrane protein (TIGR03766 family)</fullName>
    </submittedName>
</protein>
<reference evidence="3 4" key="1">
    <citation type="submission" date="2021-01" db="EMBL/GenBank/DDBJ databases">
        <title>Genomic Encyclopedia of Type Strains, Phase IV (KMG-IV): sequencing the most valuable type-strain genomes for metagenomic binning, comparative biology and taxonomic classification.</title>
        <authorList>
            <person name="Goeker M."/>
        </authorList>
    </citation>
    <scope>NUCLEOTIDE SEQUENCE [LARGE SCALE GENOMIC DNA]</scope>
    <source>
        <strain evidence="3 4">DSM 27513</strain>
    </source>
</reference>
<feature type="transmembrane region" description="Helical" evidence="1">
    <location>
        <begin position="409"/>
        <end position="425"/>
    </location>
</feature>
<sequence>MVLVFVSVAIWVLFSRLRVWFIRLMPVAFVVTVLLQLVLLLSTDLMIRSDAAMVFNGAMNLVNKAVISQYLTENTNNLALFLYERSFYHLFGAKAIWVLQAINMLFVDSAAIGLYLVEKRFFNQRTAVLSYYSYLVLLAATPQFLAMYTDIMALPLIMWQLLLTLSLLLKKKSRIDVILSQSLLLGILSGLAFYIRPPLLVLIIAFFLILLVYGKFKLLGQVIVGFGIGFSLLVVSLQYTQSHQKEVAIQSGQSKTLLSFIDLGLTSTGTDQADFQAGLAGFVTPKMDGSYDGRYDKSVVLKDIKRRLAAYNSSTFTDHLLLKGRLTLQDGTLGWTYKDASLEGAFYQNPLYKRFKDIPLAVWVRNHLIYTDQEEFQFSRDYLQMTWLFLILGLVLFSLFPTTFGMKEHFLILSLLGGLLFLMIFEGGKTRYLIQFSPQIFLLSALGFQSFLNLIENNRSSKRFVVSFKDKLMKHYKS</sequence>
<gene>
    <name evidence="3" type="ORF">JOC31_000878</name>
</gene>
<feature type="transmembrane region" description="Helical" evidence="1">
    <location>
        <begin position="151"/>
        <end position="170"/>
    </location>
</feature>
<keyword evidence="1" id="KW-1133">Transmembrane helix</keyword>
<dbReference type="InterPro" id="IPR038731">
    <property type="entry name" value="RgtA/B/C-like"/>
</dbReference>